<evidence type="ECO:0000259" key="1">
    <source>
        <dbReference type="PROSITE" id="PS50821"/>
    </source>
</evidence>
<reference evidence="3 4" key="1">
    <citation type="submission" date="2024-10" db="EMBL/GenBank/DDBJ databases">
        <authorList>
            <person name="Kim D."/>
        </authorList>
    </citation>
    <scope>NUCLEOTIDE SEQUENCE [LARGE SCALE GENOMIC DNA]</scope>
    <source>
        <strain evidence="3">BH-2024</strain>
    </source>
</reference>
<feature type="domain" description="Piwi" evidence="2">
    <location>
        <begin position="557"/>
        <end position="858"/>
    </location>
</feature>
<dbReference type="PROSITE" id="PS50821">
    <property type="entry name" value="PAZ"/>
    <property type="match status" value="1"/>
</dbReference>
<evidence type="ECO:0008006" key="5">
    <source>
        <dbReference type="Google" id="ProtNLM"/>
    </source>
</evidence>
<dbReference type="PROSITE" id="PS50822">
    <property type="entry name" value="PIWI"/>
    <property type="match status" value="1"/>
</dbReference>
<dbReference type="AlphaFoldDB" id="A0ABD2KY62"/>
<dbReference type="InterPro" id="IPR036085">
    <property type="entry name" value="PAZ_dom_sf"/>
</dbReference>
<evidence type="ECO:0000313" key="4">
    <source>
        <dbReference type="Proteomes" id="UP001620626"/>
    </source>
</evidence>
<sequence length="899" mass="100731">MNSNGTNGQPKIYEKGRSASQCDKLHDGCSNAYLFEFRPGSVVYRYDVKIMQVGGRWVYTRGGGDAAQRSRAQRVNHSIVRKVFDMTGMFGKQAEGGCLYVYDCMSTLYTNVQVEEISLELDAAVFSDDLRVLLQKGNLAVDIQACRTEAHVLKLSLDQPPPADGANGQPFGPTLLQNSTSSERSLRTFLELLTSQPFINAGTHFFAGNGELFENAAEKELGDAIVLHKGLRKSVMVVNNEGKPTAALFIDVKQCLFFNTATGGECVRQMAQRWKGNLGGKFWEKWAEMYQGVRAFLCYEPGRTLVIGGLTQESAREKKLTVDNQIEMSLAEFFRERKKINLQCPNWPAVIPKAPTEMGVFPLEQISIMANQRVPQSKFNNYLSTQLISANVISPNMRFKAIECVALQIGHAKGFGEFLKSFGVKMSGRNNVVPLNFHGGAVVRFGEHRMIGTEQGKFDQGRFCKFYRSGELKSWAVGFPSPVDEAIVNKFTKNLIDCSRNLGFLLPLPQLMKVEIPQMAETMGKLAADGKQFFLYIDKKESPSHAPLKLYEQIHRLITQQVTSEVAAVAGQVTLSNIVNKMNMKLFGLNHIPIFEPIAEKKFKLGTGNVLVVGYDASHAPRATTEELSMMRRKGIQATSMEPDVIGFCANYLKEPNNFCGDYFFQPAKQDICHPEHFKAKVLWMLRKLKANRERPPSLIFIIRDGLDEGKVDNALSSEIGLFRESCSQISQSWKPKFVYCLADKRHNRRFFEVEERLPDAAQPRNVCNPQPGSAVDRKLTRSGVLNLYVQAHHPVRGTAKIPEFIFPCNEVCATKEELEAFINGLCHSWQIVKAATSLPVPVYQAHELAKRGRSNYMELRKMAPERIPRSADGQVMCEQLSELLSYNDSPLSETRTTA</sequence>
<comment type="caution">
    <text evidence="3">The sequence shown here is derived from an EMBL/GenBank/DDBJ whole genome shotgun (WGS) entry which is preliminary data.</text>
</comment>
<dbReference type="PANTHER" id="PTHR22891">
    <property type="entry name" value="EUKARYOTIC TRANSLATION INITIATION FACTOR 2C"/>
    <property type="match status" value="1"/>
</dbReference>
<feature type="domain" description="PAZ" evidence="1">
    <location>
        <begin position="262"/>
        <end position="370"/>
    </location>
</feature>
<dbReference type="InterPro" id="IPR012337">
    <property type="entry name" value="RNaseH-like_sf"/>
</dbReference>
<evidence type="ECO:0000259" key="2">
    <source>
        <dbReference type="PROSITE" id="PS50822"/>
    </source>
</evidence>
<accession>A0ABD2KY62</accession>
<gene>
    <name evidence="3" type="ORF">niasHT_017098</name>
</gene>
<dbReference type="Proteomes" id="UP001620626">
    <property type="component" value="Unassembled WGS sequence"/>
</dbReference>
<dbReference type="Gene3D" id="3.40.50.2300">
    <property type="match status" value="1"/>
</dbReference>
<dbReference type="SMART" id="SM00950">
    <property type="entry name" value="Piwi"/>
    <property type="match status" value="1"/>
</dbReference>
<evidence type="ECO:0000313" key="3">
    <source>
        <dbReference type="EMBL" id="KAL3107866.1"/>
    </source>
</evidence>
<dbReference type="SUPFAM" id="SSF101690">
    <property type="entry name" value="PAZ domain"/>
    <property type="match status" value="1"/>
</dbReference>
<dbReference type="InterPro" id="IPR003165">
    <property type="entry name" value="Piwi"/>
</dbReference>
<dbReference type="SUPFAM" id="SSF53098">
    <property type="entry name" value="Ribonuclease H-like"/>
    <property type="match status" value="1"/>
</dbReference>
<dbReference type="InterPro" id="IPR003100">
    <property type="entry name" value="PAZ_dom"/>
</dbReference>
<proteinExistence type="predicted"/>
<keyword evidence="4" id="KW-1185">Reference proteome</keyword>
<organism evidence="3 4">
    <name type="scientific">Heterodera trifolii</name>
    <dbReference type="NCBI Taxonomy" id="157864"/>
    <lineage>
        <taxon>Eukaryota</taxon>
        <taxon>Metazoa</taxon>
        <taxon>Ecdysozoa</taxon>
        <taxon>Nematoda</taxon>
        <taxon>Chromadorea</taxon>
        <taxon>Rhabditida</taxon>
        <taxon>Tylenchina</taxon>
        <taxon>Tylenchomorpha</taxon>
        <taxon>Tylenchoidea</taxon>
        <taxon>Heteroderidae</taxon>
        <taxon>Heteroderinae</taxon>
        <taxon>Heterodera</taxon>
    </lineage>
</organism>
<dbReference type="CDD" id="cd02846">
    <property type="entry name" value="PAZ_argonaute_like"/>
    <property type="match status" value="1"/>
</dbReference>
<dbReference type="Pfam" id="PF02170">
    <property type="entry name" value="PAZ"/>
    <property type="match status" value="1"/>
</dbReference>
<dbReference type="InterPro" id="IPR036397">
    <property type="entry name" value="RNaseH_sf"/>
</dbReference>
<name>A0ABD2KY62_9BILA</name>
<dbReference type="Gene3D" id="3.30.420.10">
    <property type="entry name" value="Ribonuclease H-like superfamily/Ribonuclease H"/>
    <property type="match status" value="1"/>
</dbReference>
<dbReference type="EMBL" id="JBICBT010000605">
    <property type="protein sequence ID" value="KAL3107866.1"/>
    <property type="molecule type" value="Genomic_DNA"/>
</dbReference>
<protein>
    <recommendedName>
        <fullName evidence="5">Piwi domain-containing protein</fullName>
    </recommendedName>
</protein>
<dbReference type="Gene3D" id="2.170.260.10">
    <property type="entry name" value="paz domain"/>
    <property type="match status" value="1"/>
</dbReference>
<dbReference type="Pfam" id="PF02171">
    <property type="entry name" value="Piwi"/>
    <property type="match status" value="1"/>
</dbReference>